<dbReference type="Proteomes" id="UP000318778">
    <property type="component" value="Segment"/>
</dbReference>
<dbReference type="EMBL" id="MF467280">
    <property type="protein sequence ID" value="ATI21010.1"/>
    <property type="molecule type" value="Genomic_DNA"/>
</dbReference>
<evidence type="ECO:0000313" key="2">
    <source>
        <dbReference type="Proteomes" id="UP000318778"/>
    </source>
</evidence>
<dbReference type="Pfam" id="PF03338">
    <property type="entry name" value="Pox_J1"/>
    <property type="match status" value="1"/>
</dbReference>
<organism evidence="1">
    <name type="scientific">Western grey kangaroopox virus</name>
    <dbReference type="NCBI Taxonomy" id="1566307"/>
    <lineage>
        <taxon>Viruses</taxon>
        <taxon>Varidnaviria</taxon>
        <taxon>Bamfordvirae</taxon>
        <taxon>Nucleocytoviricota</taxon>
        <taxon>Pokkesviricetes</taxon>
        <taxon>Chitovirales</taxon>
        <taxon>Poxviridae</taxon>
        <taxon>Chordopoxvirinae</taxon>
        <taxon>Macropopoxvirus</taxon>
        <taxon>Macropopoxvirus mfuliginosuspox</taxon>
        <taxon>Western kangaroopox virus</taxon>
    </lineage>
</organism>
<sequence length="147" mass="17172">MDHRQYVLTMFFAEDESFVDYLADRDDDQAMDDVLMVKRYLNFLLALLIRSKDKLEALGHCYEQLSGSFRALIRLRSPEVLVKTFHRPLVVPSGLPVTIDRGYLSDFVVSLIRLEKDRDYDIPEPTRFLNPSDDVYLKNVVSILKRN</sequence>
<evidence type="ECO:0000313" key="1">
    <source>
        <dbReference type="EMBL" id="ATI21010.1"/>
    </source>
</evidence>
<dbReference type="InterPro" id="IPR005006">
    <property type="entry name" value="Poxvirus_J1"/>
</dbReference>
<protein>
    <submittedName>
        <fullName evidence="1">Virion morph</fullName>
    </submittedName>
</protein>
<keyword evidence="2" id="KW-1185">Reference proteome</keyword>
<name>A0A2C9DSM7_9POXV</name>
<proteinExistence type="predicted"/>
<reference evidence="1" key="1">
    <citation type="journal article" date="2017" name="Virus Res.">
        <title>Complete genomic characterisation of two novel poxviruses (WKPV and EKPV) from western and eastern grey kangaroos.</title>
        <authorList>
            <person name="Bennett M."/>
            <person name="Tu S.L."/>
            <person name="Upton C."/>
            <person name="McArtor C."/>
            <person name="Gillett A."/>
            <person name="Laird T."/>
            <person name="O'Dea M."/>
        </authorList>
    </citation>
    <scope>NUCLEOTIDE SEQUENCE [LARGE SCALE GENOMIC DNA]</scope>
    <source>
        <strain evidence="1">Western Australia</strain>
    </source>
</reference>
<accession>A0A2C9DSM7</accession>